<dbReference type="InterPro" id="IPR011659">
    <property type="entry name" value="WD40"/>
</dbReference>
<dbReference type="Gene3D" id="2.60.40.10">
    <property type="entry name" value="Immunoglobulins"/>
    <property type="match status" value="1"/>
</dbReference>
<accession>A0A939GLE2</accession>
<dbReference type="AlphaFoldDB" id="A0A939GLE2"/>
<reference evidence="7" key="1">
    <citation type="submission" date="2021-03" db="EMBL/GenBank/DDBJ databases">
        <title>Fibrella sp. HMF5335 genome sequencing and assembly.</title>
        <authorList>
            <person name="Kang H."/>
            <person name="Kim H."/>
            <person name="Bae S."/>
            <person name="Joh K."/>
        </authorList>
    </citation>
    <scope>NUCLEOTIDE SEQUENCE</scope>
    <source>
        <strain evidence="7">HMF5335</strain>
    </source>
</reference>
<keyword evidence="8" id="KW-1185">Reference proteome</keyword>
<dbReference type="InterPro" id="IPR011990">
    <property type="entry name" value="TPR-like_helical_dom_sf"/>
</dbReference>
<dbReference type="EMBL" id="JAFMYV010000021">
    <property type="protein sequence ID" value="MBO0940018.1"/>
    <property type="molecule type" value="Genomic_DNA"/>
</dbReference>
<evidence type="ECO:0000313" key="8">
    <source>
        <dbReference type="Proteomes" id="UP000664034"/>
    </source>
</evidence>
<evidence type="ECO:0000256" key="5">
    <source>
        <dbReference type="SAM" id="SignalP"/>
    </source>
</evidence>
<dbReference type="RefSeq" id="WP_207367549.1">
    <property type="nucleotide sequence ID" value="NZ_JAFMYV010000021.1"/>
</dbReference>
<comment type="subcellular location">
    <subcellularLocation>
        <location evidence="1">Cell outer membrane</location>
    </subcellularLocation>
</comment>
<dbReference type="GO" id="GO:0009279">
    <property type="term" value="C:cell outer membrane"/>
    <property type="evidence" value="ECO:0007669"/>
    <property type="project" value="UniProtKB-SubCell"/>
</dbReference>
<sequence length="835" mass="91250">MRWLLYSCIWVLLFLGSYSAMAGPQQRPDSLLLKADRMLSYRAYGRAIDLYHQALNGKALTPAQRASAQASLAQAYRSVGDNVKAEAAFREWVSMAPSSNESANTVLAYAQTLAGNGKFAEADVEFNRYQTLKEQQRSRLPASIPTAADGRPASARREAVRYQIDDLSLNTPNEEFSPMFYQNGLVYVSGSKGGSTIETSGSGGGAGYLDLIYIPNRTQLTSKQRYDADGERMTGKAAAIGSGAPSRTPNKVGKDFYTQATANDNKTAVGFDAGIRVAEGLGYDNRPGADPGKRFAQSLNTRYHEGPATFSADGTQIIFTRNNYNNGKAKTSAENVNKLKLYTARQVDGAWVDVVELPFNSDEYSVGHPALSKGPDGTPDQLLFFASDMPGGLGGTDLYVTRWLNGRWSEPQNLGPTINTKGNELFPFADEQGNLYYSTDGRKGVGGLDVFYAAMAGTTVRAVETIDAPINSAGDDFGMITDGARRSGFLSSNRNGSDDIFRFTRESSLYGCRDLTLRVIDREANLPLDSVTVVAKSRRPGQTDQLLKADANGIVRFCLDGDSNYLFTAKRDGYINSTLGFSTKAMTDDQPSQLEMTMLKPTMVMDTVYTETRTLAPLDPKKPLTRSRLRGSVLGERDSSPIEGVTVKLKNECNGETLSTVTGADGGYEFDLVEGCDYTLIASKPTYGTNFSRVRKLAKKSKPKLVAADVKLLRVGEVIPMDNIYYDLGNANIRTDAAREIDRLVSTMQKYPSLVIEIRSHTDSRGGAARNKELSTLRARAVADYLTSKGIRRNRIMATGYGESMPVNNCTDGVICTEAEHQRNRRTEFKILAIK</sequence>
<dbReference type="Gene3D" id="3.30.1330.60">
    <property type="entry name" value="OmpA-like domain"/>
    <property type="match status" value="1"/>
</dbReference>
<evidence type="ECO:0000313" key="7">
    <source>
        <dbReference type="EMBL" id="MBO0940018.1"/>
    </source>
</evidence>
<dbReference type="SUPFAM" id="SSF103088">
    <property type="entry name" value="OmpA-like"/>
    <property type="match status" value="1"/>
</dbReference>
<dbReference type="InterPro" id="IPR050330">
    <property type="entry name" value="Bact_OuterMem_StrucFunc"/>
</dbReference>
<dbReference type="PANTHER" id="PTHR30329:SF21">
    <property type="entry name" value="LIPOPROTEIN YIAD-RELATED"/>
    <property type="match status" value="1"/>
</dbReference>
<evidence type="ECO:0000256" key="1">
    <source>
        <dbReference type="ARBA" id="ARBA00004442"/>
    </source>
</evidence>
<feature type="chain" id="PRO_5037554881" evidence="5">
    <location>
        <begin position="23"/>
        <end position="835"/>
    </location>
</feature>
<evidence type="ECO:0000256" key="2">
    <source>
        <dbReference type="ARBA" id="ARBA00023136"/>
    </source>
</evidence>
<evidence type="ECO:0000259" key="6">
    <source>
        <dbReference type="PROSITE" id="PS51123"/>
    </source>
</evidence>
<organism evidence="7 8">
    <name type="scientific">Fibrella rubiginis</name>
    <dbReference type="NCBI Taxonomy" id="2817060"/>
    <lineage>
        <taxon>Bacteria</taxon>
        <taxon>Pseudomonadati</taxon>
        <taxon>Bacteroidota</taxon>
        <taxon>Cytophagia</taxon>
        <taxon>Cytophagales</taxon>
        <taxon>Spirosomataceae</taxon>
        <taxon>Fibrella</taxon>
    </lineage>
</organism>
<protein>
    <submittedName>
        <fullName evidence="7">OmpA family protein</fullName>
    </submittedName>
</protein>
<dbReference type="Proteomes" id="UP000664034">
    <property type="component" value="Unassembled WGS sequence"/>
</dbReference>
<keyword evidence="3" id="KW-0998">Cell outer membrane</keyword>
<feature type="domain" description="OmpA-like" evidence="6">
    <location>
        <begin position="715"/>
        <end position="835"/>
    </location>
</feature>
<dbReference type="InterPro" id="IPR008969">
    <property type="entry name" value="CarboxyPept-like_regulatory"/>
</dbReference>
<dbReference type="Pfam" id="PF07676">
    <property type="entry name" value="PD40"/>
    <property type="match status" value="1"/>
</dbReference>
<evidence type="ECO:0000256" key="4">
    <source>
        <dbReference type="PROSITE-ProRule" id="PRU00473"/>
    </source>
</evidence>
<proteinExistence type="predicted"/>
<feature type="signal peptide" evidence="5">
    <location>
        <begin position="1"/>
        <end position="22"/>
    </location>
</feature>
<gene>
    <name evidence="7" type="ORF">J2I47_25965</name>
</gene>
<dbReference type="SUPFAM" id="SSF48452">
    <property type="entry name" value="TPR-like"/>
    <property type="match status" value="1"/>
</dbReference>
<name>A0A939GLE2_9BACT</name>
<dbReference type="Gene3D" id="1.25.40.10">
    <property type="entry name" value="Tetratricopeptide repeat domain"/>
    <property type="match status" value="1"/>
</dbReference>
<dbReference type="InterPro" id="IPR036737">
    <property type="entry name" value="OmpA-like_sf"/>
</dbReference>
<dbReference type="Pfam" id="PF13620">
    <property type="entry name" value="CarboxypepD_reg"/>
    <property type="match status" value="1"/>
</dbReference>
<keyword evidence="5" id="KW-0732">Signal</keyword>
<dbReference type="InterPro" id="IPR013783">
    <property type="entry name" value="Ig-like_fold"/>
</dbReference>
<evidence type="ECO:0000256" key="3">
    <source>
        <dbReference type="ARBA" id="ARBA00023237"/>
    </source>
</evidence>
<dbReference type="Pfam" id="PF00691">
    <property type="entry name" value="OmpA"/>
    <property type="match status" value="1"/>
</dbReference>
<dbReference type="PANTHER" id="PTHR30329">
    <property type="entry name" value="STATOR ELEMENT OF FLAGELLAR MOTOR COMPLEX"/>
    <property type="match status" value="1"/>
</dbReference>
<dbReference type="PROSITE" id="PS51123">
    <property type="entry name" value="OMPA_2"/>
    <property type="match status" value="1"/>
</dbReference>
<dbReference type="SUPFAM" id="SSF82171">
    <property type="entry name" value="DPP6 N-terminal domain-like"/>
    <property type="match status" value="1"/>
</dbReference>
<dbReference type="SUPFAM" id="SSF49464">
    <property type="entry name" value="Carboxypeptidase regulatory domain-like"/>
    <property type="match status" value="1"/>
</dbReference>
<keyword evidence="2 4" id="KW-0472">Membrane</keyword>
<dbReference type="PRINTS" id="PR01021">
    <property type="entry name" value="OMPADOMAIN"/>
</dbReference>
<comment type="caution">
    <text evidence="7">The sequence shown here is derived from an EMBL/GenBank/DDBJ whole genome shotgun (WGS) entry which is preliminary data.</text>
</comment>
<dbReference type="InterPro" id="IPR006664">
    <property type="entry name" value="OMP_bac"/>
</dbReference>
<dbReference type="InterPro" id="IPR006665">
    <property type="entry name" value="OmpA-like"/>
</dbReference>
<dbReference type="CDD" id="cd07185">
    <property type="entry name" value="OmpA_C-like"/>
    <property type="match status" value="1"/>
</dbReference>